<keyword evidence="2" id="KW-0812">Transmembrane</keyword>
<keyword evidence="7" id="KW-0325">Glycoprotein</keyword>
<feature type="compositionally biased region" description="Polar residues" evidence="9">
    <location>
        <begin position="300"/>
        <end position="312"/>
    </location>
</feature>
<evidence type="ECO:0000256" key="10">
    <source>
        <dbReference type="SAM" id="SignalP"/>
    </source>
</evidence>
<dbReference type="Gene3D" id="2.60.40.10">
    <property type="entry name" value="Immunoglobulins"/>
    <property type="match status" value="1"/>
</dbReference>
<keyword evidence="13" id="KW-1185">Reference proteome</keyword>
<protein>
    <submittedName>
        <fullName evidence="12">Alpha-2-glycoprotein 1, zinc-binding</fullName>
    </submittedName>
</protein>
<dbReference type="InterPro" id="IPR003006">
    <property type="entry name" value="Ig/MHC_CS"/>
</dbReference>
<evidence type="ECO:0000313" key="13">
    <source>
        <dbReference type="Proteomes" id="UP000233160"/>
    </source>
</evidence>
<dbReference type="InterPro" id="IPR050208">
    <property type="entry name" value="MHC_class-I_related"/>
</dbReference>
<evidence type="ECO:0000256" key="6">
    <source>
        <dbReference type="ARBA" id="ARBA00023157"/>
    </source>
</evidence>
<dbReference type="PROSITE" id="PS00290">
    <property type="entry name" value="IG_MHC"/>
    <property type="match status" value="1"/>
</dbReference>
<evidence type="ECO:0000256" key="3">
    <source>
        <dbReference type="ARBA" id="ARBA00022729"/>
    </source>
</evidence>
<evidence type="ECO:0000256" key="2">
    <source>
        <dbReference type="ARBA" id="ARBA00022692"/>
    </source>
</evidence>
<evidence type="ECO:0000256" key="9">
    <source>
        <dbReference type="SAM" id="MobiDB-lite"/>
    </source>
</evidence>
<name>A0A2K6H122_PROCO</name>
<accession>A0A2K6H122</accession>
<dbReference type="GO" id="GO:0005615">
    <property type="term" value="C:extracellular space"/>
    <property type="evidence" value="ECO:0007669"/>
    <property type="project" value="Ensembl"/>
</dbReference>
<evidence type="ECO:0000256" key="7">
    <source>
        <dbReference type="ARBA" id="ARBA00023180"/>
    </source>
</evidence>
<dbReference type="STRING" id="379532.ENSPCOP00000032183"/>
<dbReference type="Gene3D" id="3.30.500.10">
    <property type="entry name" value="MHC class I-like antigen recognition-like"/>
    <property type="match status" value="1"/>
</dbReference>
<dbReference type="FunFam" id="2.60.40.10:FF:000204">
    <property type="entry name" value="Major histocompatibility complex, class I-related protein"/>
    <property type="match status" value="1"/>
</dbReference>
<sequence length="312" mass="35224">MVTMVPVLLSLPLLLGPVVPQEAQAGCYSLTYLYTGLSRPREGYPWLQGTVFLNDQAFFRYDSASGKAEPLGPWRHIQRMKDWEKESQLQKFREGIFLETLQDIMAYYNDSNGSHTLQERLGCELQNNGSSGAFWKSAYDGKDFIEFNKEIPAWVPLDPAAWNTKKKWEAEEVYLQRAKAYLEEECPRILQGYLNYSRHILDRQDPPSVAVTRHTTTGENTTLTCQAYDFYPRGIGLHWTRDGEVQESESGGDVLPSGGGTYLSSVVLEVSSQDRDLYSCQVEHSALAQPLSVPWDSKQETGARSSGETQSQ</sequence>
<comment type="similarity">
    <text evidence="8">Belongs to the MHC class I family.</text>
</comment>
<keyword evidence="6" id="KW-1015">Disulfide bond</keyword>
<dbReference type="PANTHER" id="PTHR16675:SF289">
    <property type="entry name" value="ZINC-ALPHA-2-GLYCOPROTEIN"/>
    <property type="match status" value="1"/>
</dbReference>
<feature type="chain" id="PRO_5014374212" evidence="10">
    <location>
        <begin position="21"/>
        <end position="312"/>
    </location>
</feature>
<dbReference type="Pfam" id="PF07654">
    <property type="entry name" value="C1-set"/>
    <property type="match status" value="1"/>
</dbReference>
<evidence type="ECO:0000256" key="4">
    <source>
        <dbReference type="ARBA" id="ARBA00022989"/>
    </source>
</evidence>
<feature type="domain" description="Ig-like" evidence="11">
    <location>
        <begin position="207"/>
        <end position="292"/>
    </location>
</feature>
<dbReference type="GeneTree" id="ENSGT01120000271828"/>
<dbReference type="GO" id="GO:0002486">
    <property type="term" value="P:antigen processing and presentation of endogenous peptide antigen via MHC class I via ER pathway, TAP-independent"/>
    <property type="evidence" value="ECO:0007669"/>
    <property type="project" value="TreeGrafter"/>
</dbReference>
<dbReference type="InterPro" id="IPR011161">
    <property type="entry name" value="MHC_I-like_Ag-recog"/>
</dbReference>
<dbReference type="GO" id="GO:0001916">
    <property type="term" value="P:positive regulation of T cell mediated cytotoxicity"/>
    <property type="evidence" value="ECO:0007669"/>
    <property type="project" value="TreeGrafter"/>
</dbReference>
<dbReference type="GO" id="GO:0001580">
    <property type="term" value="P:detection of chemical stimulus involved in sensory perception of bitter taste"/>
    <property type="evidence" value="ECO:0007669"/>
    <property type="project" value="Ensembl"/>
</dbReference>
<dbReference type="PRINTS" id="PR01638">
    <property type="entry name" value="MHCCLASSI"/>
</dbReference>
<dbReference type="FunFam" id="3.30.500.10:FF:000001">
    <property type="entry name" value="H-2 class I histocompatibility antigen, alpha chain"/>
    <property type="match status" value="1"/>
</dbReference>
<reference evidence="12" key="2">
    <citation type="submission" date="2025-09" db="UniProtKB">
        <authorList>
            <consortium name="Ensembl"/>
        </authorList>
    </citation>
    <scope>IDENTIFICATION</scope>
</reference>
<dbReference type="CDD" id="cd21010">
    <property type="entry name" value="IgC1_MHC-like_ZAG"/>
    <property type="match status" value="1"/>
</dbReference>
<keyword evidence="3 10" id="KW-0732">Signal</keyword>
<dbReference type="AlphaFoldDB" id="A0A2K6H122"/>
<dbReference type="OMA" id="APYSCYV"/>
<dbReference type="PROSITE" id="PS50835">
    <property type="entry name" value="IG_LIKE"/>
    <property type="match status" value="1"/>
</dbReference>
<dbReference type="InterPro" id="IPR037055">
    <property type="entry name" value="MHC_I-like_Ag-recog_sf"/>
</dbReference>
<proteinExistence type="inferred from homology"/>
<dbReference type="InterPro" id="IPR001039">
    <property type="entry name" value="MHC_I_a_a1/a2"/>
</dbReference>
<dbReference type="Ensembl" id="ENSPCOT00000043144.1">
    <property type="protein sequence ID" value="ENSPCOP00000032183.1"/>
    <property type="gene ID" value="ENSPCOG00000028874.1"/>
</dbReference>
<feature type="signal peptide" evidence="10">
    <location>
        <begin position="1"/>
        <end position="20"/>
    </location>
</feature>
<dbReference type="InterPro" id="IPR007110">
    <property type="entry name" value="Ig-like_dom"/>
</dbReference>
<dbReference type="SMART" id="SM00407">
    <property type="entry name" value="IGc1"/>
    <property type="match status" value="1"/>
</dbReference>
<dbReference type="InterPro" id="IPR011162">
    <property type="entry name" value="MHC_I/II-like_Ag-recog"/>
</dbReference>
<feature type="region of interest" description="Disordered" evidence="9">
    <location>
        <begin position="291"/>
        <end position="312"/>
    </location>
</feature>
<organism evidence="12 13">
    <name type="scientific">Propithecus coquereli</name>
    <name type="common">Coquerel's sifaka</name>
    <name type="synonym">Propithecus verreauxi coquereli</name>
    <dbReference type="NCBI Taxonomy" id="379532"/>
    <lineage>
        <taxon>Eukaryota</taxon>
        <taxon>Metazoa</taxon>
        <taxon>Chordata</taxon>
        <taxon>Craniata</taxon>
        <taxon>Vertebrata</taxon>
        <taxon>Euteleostomi</taxon>
        <taxon>Mammalia</taxon>
        <taxon>Eutheria</taxon>
        <taxon>Euarchontoglires</taxon>
        <taxon>Primates</taxon>
        <taxon>Strepsirrhini</taxon>
        <taxon>Lemuriformes</taxon>
        <taxon>Indriidae</taxon>
        <taxon>Propithecus</taxon>
    </lineage>
</organism>
<evidence type="ECO:0000256" key="1">
    <source>
        <dbReference type="ARBA" id="ARBA00004167"/>
    </source>
</evidence>
<dbReference type="InterPro" id="IPR013783">
    <property type="entry name" value="Ig-like_fold"/>
</dbReference>
<dbReference type="PANTHER" id="PTHR16675">
    <property type="entry name" value="MHC CLASS I-RELATED"/>
    <property type="match status" value="1"/>
</dbReference>
<comment type="subcellular location">
    <subcellularLocation>
        <location evidence="1">Membrane</location>
        <topology evidence="1">Single-pass membrane protein</topology>
    </subcellularLocation>
</comment>
<evidence type="ECO:0000313" key="12">
    <source>
        <dbReference type="Ensembl" id="ENSPCOP00000032183.1"/>
    </source>
</evidence>
<dbReference type="GO" id="GO:0030881">
    <property type="term" value="F:beta-2-microglobulin binding"/>
    <property type="evidence" value="ECO:0007669"/>
    <property type="project" value="UniProtKB-ARBA"/>
</dbReference>
<dbReference type="GO" id="GO:0007155">
    <property type="term" value="P:cell adhesion"/>
    <property type="evidence" value="ECO:0007669"/>
    <property type="project" value="Ensembl"/>
</dbReference>
<dbReference type="Proteomes" id="UP000233160">
    <property type="component" value="Unassembled WGS sequence"/>
</dbReference>
<dbReference type="GO" id="GO:0002476">
    <property type="term" value="P:antigen processing and presentation of endogenous peptide antigen via MHC class Ib"/>
    <property type="evidence" value="ECO:0007669"/>
    <property type="project" value="TreeGrafter"/>
</dbReference>
<dbReference type="GO" id="GO:0006955">
    <property type="term" value="P:immune response"/>
    <property type="evidence" value="ECO:0007669"/>
    <property type="project" value="TreeGrafter"/>
</dbReference>
<keyword evidence="4" id="KW-1133">Transmembrane helix</keyword>
<dbReference type="Pfam" id="PF00129">
    <property type="entry name" value="MHC_I"/>
    <property type="match status" value="1"/>
</dbReference>
<dbReference type="GO" id="GO:0009897">
    <property type="term" value="C:external side of plasma membrane"/>
    <property type="evidence" value="ECO:0007669"/>
    <property type="project" value="TreeGrafter"/>
</dbReference>
<keyword evidence="5" id="KW-0472">Membrane</keyword>
<dbReference type="InterPro" id="IPR036179">
    <property type="entry name" value="Ig-like_dom_sf"/>
</dbReference>
<dbReference type="SUPFAM" id="SSF48726">
    <property type="entry name" value="Immunoglobulin"/>
    <property type="match status" value="1"/>
</dbReference>
<reference evidence="12" key="1">
    <citation type="submission" date="2025-08" db="UniProtKB">
        <authorList>
            <consortium name="Ensembl"/>
        </authorList>
    </citation>
    <scope>IDENTIFICATION</scope>
</reference>
<evidence type="ECO:0000259" key="11">
    <source>
        <dbReference type="PROSITE" id="PS50835"/>
    </source>
</evidence>
<evidence type="ECO:0000256" key="8">
    <source>
        <dbReference type="RuleBase" id="RU004439"/>
    </source>
</evidence>
<dbReference type="SUPFAM" id="SSF54452">
    <property type="entry name" value="MHC antigen-recognition domain"/>
    <property type="match status" value="1"/>
</dbReference>
<gene>
    <name evidence="12" type="primary">AZGP1</name>
</gene>
<dbReference type="InterPro" id="IPR003597">
    <property type="entry name" value="Ig_C1-set"/>
</dbReference>
<evidence type="ECO:0000256" key="5">
    <source>
        <dbReference type="ARBA" id="ARBA00023136"/>
    </source>
</evidence>